<comment type="function">
    <text evidence="6">Toxic component of a toxin-antitoxin (TA) system. An RNase.</text>
</comment>
<feature type="binding site" evidence="6">
    <location>
        <position position="7"/>
    </location>
    <ligand>
        <name>Mg(2+)</name>
        <dbReference type="ChEBI" id="CHEBI:18420"/>
    </ligand>
</feature>
<evidence type="ECO:0000256" key="4">
    <source>
        <dbReference type="ARBA" id="ARBA00022801"/>
    </source>
</evidence>
<evidence type="ECO:0000259" key="7">
    <source>
        <dbReference type="Pfam" id="PF01850"/>
    </source>
</evidence>
<gene>
    <name evidence="6" type="primary">vapC</name>
    <name evidence="8" type="ORF">GCM10022383_14520</name>
</gene>
<evidence type="ECO:0000313" key="9">
    <source>
        <dbReference type="Proteomes" id="UP001501591"/>
    </source>
</evidence>
<proteinExistence type="inferred from homology"/>
<accession>A0ABP7N6Q1</accession>
<organism evidence="8 9">
    <name type="scientific">Microbacterium soli</name>
    <dbReference type="NCBI Taxonomy" id="446075"/>
    <lineage>
        <taxon>Bacteria</taxon>
        <taxon>Bacillati</taxon>
        <taxon>Actinomycetota</taxon>
        <taxon>Actinomycetes</taxon>
        <taxon>Micrococcales</taxon>
        <taxon>Microbacteriaceae</taxon>
        <taxon>Microbacterium</taxon>
    </lineage>
</organism>
<evidence type="ECO:0000256" key="1">
    <source>
        <dbReference type="ARBA" id="ARBA00022649"/>
    </source>
</evidence>
<feature type="binding site" evidence="6">
    <location>
        <position position="100"/>
    </location>
    <ligand>
        <name>Mg(2+)</name>
        <dbReference type="ChEBI" id="CHEBI:18420"/>
    </ligand>
</feature>
<reference evidence="9" key="1">
    <citation type="journal article" date="2019" name="Int. J. Syst. Evol. Microbiol.">
        <title>The Global Catalogue of Microorganisms (GCM) 10K type strain sequencing project: providing services to taxonomists for standard genome sequencing and annotation.</title>
        <authorList>
            <consortium name="The Broad Institute Genomics Platform"/>
            <consortium name="The Broad Institute Genome Sequencing Center for Infectious Disease"/>
            <person name="Wu L."/>
            <person name="Ma J."/>
        </authorList>
    </citation>
    <scope>NUCLEOTIDE SEQUENCE [LARGE SCALE GENOMIC DNA]</scope>
    <source>
        <strain evidence="9">JCM 17024</strain>
    </source>
</reference>
<dbReference type="InterPro" id="IPR022907">
    <property type="entry name" value="VapC_family"/>
</dbReference>
<comment type="caution">
    <text evidence="8">The sequence shown here is derived from an EMBL/GenBank/DDBJ whole genome shotgun (WGS) entry which is preliminary data.</text>
</comment>
<dbReference type="InterPro" id="IPR029060">
    <property type="entry name" value="PIN-like_dom_sf"/>
</dbReference>
<evidence type="ECO:0000256" key="2">
    <source>
        <dbReference type="ARBA" id="ARBA00022722"/>
    </source>
</evidence>
<keyword evidence="3 6" id="KW-0479">Metal-binding</keyword>
<comment type="cofactor">
    <cofactor evidence="6">
        <name>Mg(2+)</name>
        <dbReference type="ChEBI" id="CHEBI:18420"/>
    </cofactor>
</comment>
<keyword evidence="2 6" id="KW-0540">Nuclease</keyword>
<keyword evidence="9" id="KW-1185">Reference proteome</keyword>
<feature type="domain" description="PIN" evidence="7">
    <location>
        <begin position="4"/>
        <end position="127"/>
    </location>
</feature>
<evidence type="ECO:0000256" key="6">
    <source>
        <dbReference type="HAMAP-Rule" id="MF_00265"/>
    </source>
</evidence>
<dbReference type="Gene3D" id="3.40.50.1010">
    <property type="entry name" value="5'-nuclease"/>
    <property type="match status" value="1"/>
</dbReference>
<keyword evidence="5 6" id="KW-0460">Magnesium</keyword>
<dbReference type="HAMAP" id="MF_00265">
    <property type="entry name" value="VapC_Nob1"/>
    <property type="match status" value="1"/>
</dbReference>
<keyword evidence="4 6" id="KW-0378">Hydrolase</keyword>
<dbReference type="EMBL" id="BAABCP010000001">
    <property type="protein sequence ID" value="GAA3937395.1"/>
    <property type="molecule type" value="Genomic_DNA"/>
</dbReference>
<sequence length="143" mass="15400">MTRIYLDTSALAKRVFLEGESLALRDALDAAKHQGWHLVTSALTRVEVARVARTRIDAELPQAIGRAFVDSMEGVATAHLTRAVLDSARIIGPPVLSTLDAIHLATAVALTVDEVWTYDSRMAQTAEALGLTVCMPGRDSMDA</sequence>
<keyword evidence="1 6" id="KW-1277">Toxin-antitoxin system</keyword>
<dbReference type="RefSeq" id="WP_344818870.1">
    <property type="nucleotide sequence ID" value="NZ_BAABCP010000001.1"/>
</dbReference>
<evidence type="ECO:0000313" key="8">
    <source>
        <dbReference type="EMBL" id="GAA3937395.1"/>
    </source>
</evidence>
<keyword evidence="6" id="KW-0800">Toxin</keyword>
<evidence type="ECO:0000256" key="3">
    <source>
        <dbReference type="ARBA" id="ARBA00022723"/>
    </source>
</evidence>
<name>A0ABP7N6Q1_9MICO</name>
<dbReference type="Proteomes" id="UP001501591">
    <property type="component" value="Unassembled WGS sequence"/>
</dbReference>
<dbReference type="EC" id="3.1.-.-" evidence="6"/>
<dbReference type="InterPro" id="IPR002716">
    <property type="entry name" value="PIN_dom"/>
</dbReference>
<dbReference type="CDD" id="cd09874">
    <property type="entry name" value="PIN_MT3492-like"/>
    <property type="match status" value="1"/>
</dbReference>
<dbReference type="Pfam" id="PF01850">
    <property type="entry name" value="PIN"/>
    <property type="match status" value="1"/>
</dbReference>
<comment type="similarity">
    <text evidence="6">Belongs to the PINc/VapC protein family.</text>
</comment>
<protein>
    <recommendedName>
        <fullName evidence="6">Ribonuclease VapC</fullName>
        <shortName evidence="6">RNase VapC</shortName>
        <ecNumber evidence="6">3.1.-.-</ecNumber>
    </recommendedName>
    <alternativeName>
        <fullName evidence="6">Toxin VapC</fullName>
    </alternativeName>
</protein>
<dbReference type="SUPFAM" id="SSF88723">
    <property type="entry name" value="PIN domain-like"/>
    <property type="match status" value="1"/>
</dbReference>
<evidence type="ECO:0000256" key="5">
    <source>
        <dbReference type="ARBA" id="ARBA00022842"/>
    </source>
</evidence>